<reference evidence="1 2" key="1">
    <citation type="journal article" date="2010" name="Cell">
        <title>The genome of Naegleria gruberi illuminates early eukaryotic versatility.</title>
        <authorList>
            <person name="Fritz-Laylin L.K."/>
            <person name="Prochnik S.E."/>
            <person name="Ginger M.L."/>
            <person name="Dacks J.B."/>
            <person name="Carpenter M.L."/>
            <person name="Field M.C."/>
            <person name="Kuo A."/>
            <person name="Paredez A."/>
            <person name="Chapman J."/>
            <person name="Pham J."/>
            <person name="Shu S."/>
            <person name="Neupane R."/>
            <person name="Cipriano M."/>
            <person name="Mancuso J."/>
            <person name="Tu H."/>
            <person name="Salamov A."/>
            <person name="Lindquist E."/>
            <person name="Shapiro H."/>
            <person name="Lucas S."/>
            <person name="Grigoriev I.V."/>
            <person name="Cande W.Z."/>
            <person name="Fulton C."/>
            <person name="Rokhsar D.S."/>
            <person name="Dawson S.C."/>
        </authorList>
    </citation>
    <scope>NUCLEOTIDE SEQUENCE [LARGE SCALE GENOMIC DNA]</scope>
    <source>
        <strain evidence="1 2">NEG-M</strain>
    </source>
</reference>
<dbReference type="InParanoid" id="D2VHB9"/>
<evidence type="ECO:0000313" key="2">
    <source>
        <dbReference type="Proteomes" id="UP000006671"/>
    </source>
</evidence>
<dbReference type="VEuPathDB" id="AmoebaDB:NAEGRDRAFT_68162"/>
<dbReference type="AlphaFoldDB" id="D2VHB9"/>
<gene>
    <name evidence="1" type="ORF">NAEGRDRAFT_68162</name>
</gene>
<proteinExistence type="predicted"/>
<sequence>MWKVATEETKEGYKKLHKRNLEYYNQGIEAPEINTEMKNKLMQTPMNERFEMITMLLTSFKNQCNLLEMENSKNNQLKSDLVKRATISADEISSLSSVKQLQELQNALKKSNDLIQEELFKRLIRTEQQTSSIFKYYCLLIIK</sequence>
<dbReference type="Proteomes" id="UP000006671">
    <property type="component" value="Unassembled WGS sequence"/>
</dbReference>
<evidence type="ECO:0000313" key="1">
    <source>
        <dbReference type="EMBL" id="EFC43860.1"/>
    </source>
</evidence>
<dbReference type="EMBL" id="GG738871">
    <property type="protein sequence ID" value="EFC43860.1"/>
    <property type="molecule type" value="Genomic_DNA"/>
</dbReference>
<name>D2VHB9_NAEGR</name>
<dbReference type="GeneID" id="8847712"/>
<accession>D2VHB9</accession>
<dbReference type="RefSeq" id="XP_002676604.1">
    <property type="nucleotide sequence ID" value="XM_002676558.1"/>
</dbReference>
<protein>
    <submittedName>
        <fullName evidence="1">Predicted protein</fullName>
    </submittedName>
</protein>
<organism evidence="2">
    <name type="scientific">Naegleria gruberi</name>
    <name type="common">Amoeba</name>
    <dbReference type="NCBI Taxonomy" id="5762"/>
    <lineage>
        <taxon>Eukaryota</taxon>
        <taxon>Discoba</taxon>
        <taxon>Heterolobosea</taxon>
        <taxon>Tetramitia</taxon>
        <taxon>Eutetramitia</taxon>
        <taxon>Vahlkampfiidae</taxon>
        <taxon>Naegleria</taxon>
    </lineage>
</organism>
<keyword evidence="2" id="KW-1185">Reference proteome</keyword>
<dbReference type="KEGG" id="ngr:NAEGRDRAFT_68162"/>